<organism evidence="2 3">
    <name type="scientific">Chaetomidium leptoderma</name>
    <dbReference type="NCBI Taxonomy" id="669021"/>
    <lineage>
        <taxon>Eukaryota</taxon>
        <taxon>Fungi</taxon>
        <taxon>Dikarya</taxon>
        <taxon>Ascomycota</taxon>
        <taxon>Pezizomycotina</taxon>
        <taxon>Sordariomycetes</taxon>
        <taxon>Sordariomycetidae</taxon>
        <taxon>Sordariales</taxon>
        <taxon>Chaetomiaceae</taxon>
        <taxon>Chaetomidium</taxon>
    </lineage>
</organism>
<feature type="compositionally biased region" description="Pro residues" evidence="1">
    <location>
        <begin position="17"/>
        <end position="35"/>
    </location>
</feature>
<comment type="caution">
    <text evidence="2">The sequence shown here is derived from an EMBL/GenBank/DDBJ whole genome shotgun (WGS) entry which is preliminary data.</text>
</comment>
<dbReference type="AlphaFoldDB" id="A0AAN6VRL4"/>
<proteinExistence type="predicted"/>
<reference evidence="2" key="2">
    <citation type="submission" date="2023-05" db="EMBL/GenBank/DDBJ databases">
        <authorList>
            <consortium name="Lawrence Berkeley National Laboratory"/>
            <person name="Steindorff A."/>
            <person name="Hensen N."/>
            <person name="Bonometti L."/>
            <person name="Westerberg I."/>
            <person name="Brannstrom I.O."/>
            <person name="Guillou S."/>
            <person name="Cros-Aarteil S."/>
            <person name="Calhoun S."/>
            <person name="Haridas S."/>
            <person name="Kuo A."/>
            <person name="Mondo S."/>
            <person name="Pangilinan J."/>
            <person name="Riley R."/>
            <person name="Labutti K."/>
            <person name="Andreopoulos B."/>
            <person name="Lipzen A."/>
            <person name="Chen C."/>
            <person name="Yanf M."/>
            <person name="Daum C."/>
            <person name="Ng V."/>
            <person name="Clum A."/>
            <person name="Ohm R."/>
            <person name="Martin F."/>
            <person name="Silar P."/>
            <person name="Natvig D."/>
            <person name="Lalanne C."/>
            <person name="Gautier V."/>
            <person name="Ament-Velasquez S.L."/>
            <person name="Kruys A."/>
            <person name="Hutchinson M.I."/>
            <person name="Powell A.J."/>
            <person name="Barry K."/>
            <person name="Miller A.N."/>
            <person name="Grigoriev I.V."/>
            <person name="Debuchy R."/>
            <person name="Gladieux P."/>
            <person name="Thoren M.H."/>
            <person name="Johannesson H."/>
        </authorList>
    </citation>
    <scope>NUCLEOTIDE SEQUENCE</scope>
    <source>
        <strain evidence="2">CBS 538.74</strain>
    </source>
</reference>
<protein>
    <submittedName>
        <fullName evidence="2">Uncharacterized protein</fullName>
    </submittedName>
</protein>
<sequence length="294" mass="33427">MATKQDKDKASAELIPRSPPPQGPPPFEPPPPFTPNPYTDTDRPPAYQSLTEGAGPDPDEMLEPEVFVIHGRFVYPQGAAGGEASSEPTYQLSRAIHLQGQATETIAFQRLDLRVRTASDGSPGISKRAKDVYELEHRKELPHAGIAFQAWMAPQSRKTLGRVEIEHAPLLHSGYRALKVLSDAEKRWLEKQGTKVKKGDYHFAMKEQRDNTWRWIDAAGKHVATQVRESPAAEDGEAEHRLNVLVPLPRRTRDTLVALWCLWMWHNHVEDTKPKRTWEDRKRIMQMPRTYVPN</sequence>
<keyword evidence="3" id="KW-1185">Reference proteome</keyword>
<evidence type="ECO:0000313" key="2">
    <source>
        <dbReference type="EMBL" id="KAK4156100.1"/>
    </source>
</evidence>
<name>A0AAN6VRL4_9PEZI</name>
<feature type="region of interest" description="Disordered" evidence="1">
    <location>
        <begin position="1"/>
        <end position="61"/>
    </location>
</feature>
<evidence type="ECO:0000313" key="3">
    <source>
        <dbReference type="Proteomes" id="UP001302745"/>
    </source>
</evidence>
<reference evidence="2" key="1">
    <citation type="journal article" date="2023" name="Mol. Phylogenet. Evol.">
        <title>Genome-scale phylogeny and comparative genomics of the fungal order Sordariales.</title>
        <authorList>
            <person name="Hensen N."/>
            <person name="Bonometti L."/>
            <person name="Westerberg I."/>
            <person name="Brannstrom I.O."/>
            <person name="Guillou S."/>
            <person name="Cros-Aarteil S."/>
            <person name="Calhoun S."/>
            <person name="Haridas S."/>
            <person name="Kuo A."/>
            <person name="Mondo S."/>
            <person name="Pangilinan J."/>
            <person name="Riley R."/>
            <person name="LaButti K."/>
            <person name="Andreopoulos B."/>
            <person name="Lipzen A."/>
            <person name="Chen C."/>
            <person name="Yan M."/>
            <person name="Daum C."/>
            <person name="Ng V."/>
            <person name="Clum A."/>
            <person name="Steindorff A."/>
            <person name="Ohm R.A."/>
            <person name="Martin F."/>
            <person name="Silar P."/>
            <person name="Natvig D.O."/>
            <person name="Lalanne C."/>
            <person name="Gautier V."/>
            <person name="Ament-Velasquez S.L."/>
            <person name="Kruys A."/>
            <person name="Hutchinson M.I."/>
            <person name="Powell A.J."/>
            <person name="Barry K."/>
            <person name="Miller A.N."/>
            <person name="Grigoriev I.V."/>
            <person name="Debuchy R."/>
            <person name="Gladieux P."/>
            <person name="Hiltunen Thoren M."/>
            <person name="Johannesson H."/>
        </authorList>
    </citation>
    <scope>NUCLEOTIDE SEQUENCE</scope>
    <source>
        <strain evidence="2">CBS 538.74</strain>
    </source>
</reference>
<dbReference type="Proteomes" id="UP001302745">
    <property type="component" value="Unassembled WGS sequence"/>
</dbReference>
<feature type="compositionally biased region" description="Basic and acidic residues" evidence="1">
    <location>
        <begin position="1"/>
        <end position="11"/>
    </location>
</feature>
<accession>A0AAN6VRL4</accession>
<dbReference type="EMBL" id="MU856874">
    <property type="protein sequence ID" value="KAK4156100.1"/>
    <property type="molecule type" value="Genomic_DNA"/>
</dbReference>
<evidence type="ECO:0000256" key="1">
    <source>
        <dbReference type="SAM" id="MobiDB-lite"/>
    </source>
</evidence>
<gene>
    <name evidence="2" type="ORF">C8A00DRAFT_31031</name>
</gene>